<keyword evidence="7 12" id="KW-0863">Zinc-finger</keyword>
<dbReference type="Proteomes" id="UP000790580">
    <property type="component" value="Unassembled WGS sequence"/>
</dbReference>
<keyword evidence="1 12" id="KW-0240">DNA-directed RNA polymerase</keyword>
<feature type="domain" description="Toprim" evidence="14">
    <location>
        <begin position="261"/>
        <end position="342"/>
    </location>
</feature>
<dbReference type="InterPro" id="IPR037068">
    <property type="entry name" value="DNA_primase_core_N_sf"/>
</dbReference>
<comment type="similarity">
    <text evidence="12 13">Belongs to the DnaG primase family.</text>
</comment>
<gene>
    <name evidence="12 15" type="primary">dnaG</name>
    <name evidence="15" type="ORF">KS407_13715</name>
</gene>
<evidence type="ECO:0000259" key="14">
    <source>
        <dbReference type="PROSITE" id="PS50880"/>
    </source>
</evidence>
<evidence type="ECO:0000313" key="16">
    <source>
        <dbReference type="Proteomes" id="UP000790580"/>
    </source>
</evidence>
<dbReference type="HAMAP" id="MF_00974">
    <property type="entry name" value="DNA_primase_DnaG"/>
    <property type="match status" value="1"/>
</dbReference>
<dbReference type="SMART" id="SM00400">
    <property type="entry name" value="ZnF_CHCC"/>
    <property type="match status" value="1"/>
</dbReference>
<dbReference type="Pfam" id="PF10410">
    <property type="entry name" value="DnaB_bind"/>
    <property type="match status" value="1"/>
</dbReference>
<evidence type="ECO:0000256" key="9">
    <source>
        <dbReference type="ARBA" id="ARBA00022842"/>
    </source>
</evidence>
<dbReference type="InterPro" id="IPR013264">
    <property type="entry name" value="DNAG_N"/>
</dbReference>
<reference evidence="15 16" key="1">
    <citation type="submission" date="2021-06" db="EMBL/GenBank/DDBJ databases">
        <title>Bacillus sp. RD4P76, an endophyte from a halophyte.</title>
        <authorList>
            <person name="Sun J.-Q."/>
        </authorList>
    </citation>
    <scope>NUCLEOTIDE SEQUENCE [LARGE SCALE GENOMIC DNA]</scope>
    <source>
        <strain evidence="15 16">JCM 17098</strain>
    </source>
</reference>
<evidence type="ECO:0000256" key="3">
    <source>
        <dbReference type="ARBA" id="ARBA00022679"/>
    </source>
</evidence>
<dbReference type="SMART" id="SM00493">
    <property type="entry name" value="TOPRIM"/>
    <property type="match status" value="1"/>
</dbReference>
<evidence type="ECO:0000256" key="8">
    <source>
        <dbReference type="ARBA" id="ARBA00022833"/>
    </source>
</evidence>
<feature type="zinc finger region" description="CHC2-type" evidence="12">
    <location>
        <begin position="40"/>
        <end position="64"/>
    </location>
</feature>
<evidence type="ECO:0000313" key="15">
    <source>
        <dbReference type="EMBL" id="MBU9722487.1"/>
    </source>
</evidence>
<comment type="function">
    <text evidence="12 13">RNA polymerase that catalyzes the synthesis of short RNA molecules used as primers for DNA polymerase during DNA replication.</text>
</comment>
<organism evidence="15 16">
    <name type="scientific">Evansella alkalicola</name>
    <dbReference type="NCBI Taxonomy" id="745819"/>
    <lineage>
        <taxon>Bacteria</taxon>
        <taxon>Bacillati</taxon>
        <taxon>Bacillota</taxon>
        <taxon>Bacilli</taxon>
        <taxon>Bacillales</taxon>
        <taxon>Bacillaceae</taxon>
        <taxon>Evansella</taxon>
    </lineage>
</organism>
<dbReference type="NCBIfam" id="TIGR01391">
    <property type="entry name" value="dnaG"/>
    <property type="match status" value="1"/>
</dbReference>
<dbReference type="SUPFAM" id="SSF56731">
    <property type="entry name" value="DNA primase core"/>
    <property type="match status" value="1"/>
</dbReference>
<evidence type="ECO:0000256" key="1">
    <source>
        <dbReference type="ARBA" id="ARBA00022478"/>
    </source>
</evidence>
<comment type="catalytic activity">
    <reaction evidence="12">
        <text>ssDNA + n NTP = ssDNA/pppN(pN)n-1 hybrid + (n-1) diphosphate.</text>
        <dbReference type="EC" id="2.7.7.101"/>
    </reaction>
</comment>
<dbReference type="SUPFAM" id="SSF57783">
    <property type="entry name" value="Zinc beta-ribbon"/>
    <property type="match status" value="1"/>
</dbReference>
<dbReference type="Pfam" id="PF01807">
    <property type="entry name" value="Zn_ribbon_DnaG"/>
    <property type="match status" value="1"/>
</dbReference>
<dbReference type="InterPro" id="IPR034151">
    <property type="entry name" value="TOPRIM_DnaG_bac"/>
</dbReference>
<evidence type="ECO:0000256" key="5">
    <source>
        <dbReference type="ARBA" id="ARBA00022705"/>
    </source>
</evidence>
<proteinExistence type="inferred from homology"/>
<dbReference type="InterPro" id="IPR006295">
    <property type="entry name" value="DNA_primase_DnaG"/>
</dbReference>
<dbReference type="PANTHER" id="PTHR30313:SF2">
    <property type="entry name" value="DNA PRIMASE"/>
    <property type="match status" value="1"/>
</dbReference>
<protein>
    <recommendedName>
        <fullName evidence="12 13">DNA primase</fullName>
        <ecNumber evidence="12">2.7.7.101</ecNumber>
    </recommendedName>
</protein>
<keyword evidence="6 12" id="KW-0479">Metal-binding</keyword>
<keyword evidence="10 12" id="KW-0238">DNA-binding</keyword>
<comment type="subunit">
    <text evidence="12">Monomer. Interacts with DnaB.</text>
</comment>
<dbReference type="Pfam" id="PF08275">
    <property type="entry name" value="DNAG_N"/>
    <property type="match status" value="1"/>
</dbReference>
<dbReference type="SUPFAM" id="SSF48024">
    <property type="entry name" value="N-terminal domain of DnaB helicase"/>
    <property type="match status" value="1"/>
</dbReference>
<evidence type="ECO:0000256" key="11">
    <source>
        <dbReference type="ARBA" id="ARBA00023163"/>
    </source>
</evidence>
<dbReference type="InterPro" id="IPR002694">
    <property type="entry name" value="Znf_CHC2"/>
</dbReference>
<comment type="domain">
    <text evidence="12">Contains an N-terminal zinc-binding domain, a central core domain that contains the primase activity, and a C-terminal DnaB-binding domain.</text>
</comment>
<keyword evidence="8 12" id="KW-0862">Zinc</keyword>
<sequence length="603" mass="69082">MSPRISEEKVDEVRRSVDIVDVISEYVQLKKQGRNLIGLCPFHGEKTPSFSVSQDKQLYHCFGCGAGGNVFSFVMEIEGLSFVESIVKVADKGNVSLPEVDLGDNQSKEDDTLNQWYNGHILAAKLYHHILTATEEGKAAREYLRERGFTKEAIDKFQIGYAPNSWDFLTNFLQKRNLPLSEMVDCGLLSVREFDQKPFDRFRDRIMFPIWNKQGKIIAFGGRILKEGNPKYLNSPESGVFNKSETLYYIHEARKSIRKKNEAVLFEGYVDVIAAWRAGIDNGVATLGTALTEGQAKMLRRNTDQVILCYDSDNAGQNATFKNAQILEGTGIRVKVAKLPDGMDPDDYIQKNGVERFSQDIIGQSLTLMGFKFQYFRRGKNLQDEGQRLDYIQRILQEISKLKHAVERDHYLRQLSEEFSLSLEALKQEQVQIYKSQSRQDKQDNNKTIQKTMHIPAQKKLLPAHEAAEKLLLAHMLQNKSVAFQVEERVGGAFNIDQYQAIAAHLYTFYSKGYEPNPSLFIEQLEDKDLKRITTEIAMMTIADDLSEQELEDYFNQIKKFPKKLEIEKLKLARKKAEEEKDYLKAATIGMDIIKMEQTLKNT</sequence>
<dbReference type="InterPro" id="IPR050219">
    <property type="entry name" value="DnaG_primase"/>
</dbReference>
<dbReference type="Gene3D" id="1.10.860.10">
    <property type="entry name" value="DNAb Helicase, Chain A"/>
    <property type="match status" value="1"/>
</dbReference>
<keyword evidence="16" id="KW-1185">Reference proteome</keyword>
<dbReference type="Gene3D" id="6.10.140.360">
    <property type="match status" value="1"/>
</dbReference>
<keyword evidence="2 12" id="KW-0639">Primosome</keyword>
<dbReference type="CDD" id="cd03364">
    <property type="entry name" value="TOPRIM_DnaG_primases"/>
    <property type="match status" value="1"/>
</dbReference>
<evidence type="ECO:0000256" key="6">
    <source>
        <dbReference type="ARBA" id="ARBA00022723"/>
    </source>
</evidence>
<dbReference type="EMBL" id="JAHQCR010000053">
    <property type="protein sequence ID" value="MBU9722487.1"/>
    <property type="molecule type" value="Genomic_DNA"/>
</dbReference>
<dbReference type="InterPro" id="IPR016136">
    <property type="entry name" value="DNA_helicase_N/primase_C"/>
</dbReference>
<evidence type="ECO:0000256" key="2">
    <source>
        <dbReference type="ARBA" id="ARBA00022515"/>
    </source>
</evidence>
<keyword evidence="11 12" id="KW-0804">Transcription</keyword>
<dbReference type="PIRSF" id="PIRSF002811">
    <property type="entry name" value="DnaG"/>
    <property type="match status" value="1"/>
</dbReference>
<keyword evidence="4 12" id="KW-0548">Nucleotidyltransferase</keyword>
<dbReference type="Pfam" id="PF13155">
    <property type="entry name" value="Toprim_2"/>
    <property type="match status" value="1"/>
</dbReference>
<comment type="caution">
    <text evidence="15">The sequence shown here is derived from an EMBL/GenBank/DDBJ whole genome shotgun (WGS) entry which is preliminary data.</text>
</comment>
<evidence type="ECO:0000256" key="4">
    <source>
        <dbReference type="ARBA" id="ARBA00022695"/>
    </source>
</evidence>
<evidence type="ECO:0000256" key="10">
    <source>
        <dbReference type="ARBA" id="ARBA00023125"/>
    </source>
</evidence>
<comment type="cofactor">
    <cofactor evidence="12 13">
        <name>Zn(2+)</name>
        <dbReference type="ChEBI" id="CHEBI:29105"/>
    </cofactor>
    <text evidence="12 13">Binds 1 zinc ion per monomer.</text>
</comment>
<dbReference type="InterPro" id="IPR030846">
    <property type="entry name" value="DnaG_bac"/>
</dbReference>
<dbReference type="InterPro" id="IPR019475">
    <property type="entry name" value="DNA_primase_DnaB-bd"/>
</dbReference>
<evidence type="ECO:0000256" key="13">
    <source>
        <dbReference type="PIRNR" id="PIRNR002811"/>
    </source>
</evidence>
<dbReference type="PANTHER" id="PTHR30313">
    <property type="entry name" value="DNA PRIMASE"/>
    <property type="match status" value="1"/>
</dbReference>
<keyword evidence="9" id="KW-0460">Magnesium</keyword>
<name>A0ABS6JZ49_9BACI</name>
<dbReference type="InterPro" id="IPR006171">
    <property type="entry name" value="TOPRIM_dom"/>
</dbReference>
<evidence type="ECO:0000256" key="12">
    <source>
        <dbReference type="HAMAP-Rule" id="MF_00974"/>
    </source>
</evidence>
<dbReference type="InterPro" id="IPR036185">
    <property type="entry name" value="DNA_heli_DnaB-like_N_sf"/>
</dbReference>
<dbReference type="Gene3D" id="3.40.1360.10">
    <property type="match status" value="1"/>
</dbReference>
<evidence type="ECO:0000256" key="7">
    <source>
        <dbReference type="ARBA" id="ARBA00022771"/>
    </source>
</evidence>
<keyword evidence="3 12" id="KW-0808">Transferase</keyword>
<keyword evidence="5 12" id="KW-0235">DNA replication</keyword>
<dbReference type="InterPro" id="IPR036977">
    <property type="entry name" value="DNA_primase_Znf_CHC2"/>
</dbReference>
<dbReference type="EC" id="2.7.7.101" evidence="12"/>
<dbReference type="Gene3D" id="3.90.580.10">
    <property type="entry name" value="Zinc finger, CHC2-type domain"/>
    <property type="match status" value="1"/>
</dbReference>
<dbReference type="Gene3D" id="3.90.980.10">
    <property type="entry name" value="DNA primase, catalytic core, N-terminal domain"/>
    <property type="match status" value="1"/>
</dbReference>
<dbReference type="PROSITE" id="PS50880">
    <property type="entry name" value="TOPRIM"/>
    <property type="match status" value="1"/>
</dbReference>
<accession>A0ABS6JZ49</accession>